<feature type="compositionally biased region" description="Acidic residues" evidence="1">
    <location>
        <begin position="212"/>
        <end position="229"/>
    </location>
</feature>
<comment type="caution">
    <text evidence="2">The sequence shown here is derived from an EMBL/GenBank/DDBJ whole genome shotgun (WGS) entry which is preliminary data.</text>
</comment>
<evidence type="ECO:0000313" key="3">
    <source>
        <dbReference type="Proteomes" id="UP001063166"/>
    </source>
</evidence>
<gene>
    <name evidence="2" type="ORF">LshimejAT787_0705220</name>
</gene>
<dbReference type="Proteomes" id="UP001063166">
    <property type="component" value="Unassembled WGS sequence"/>
</dbReference>
<feature type="compositionally biased region" description="Polar residues" evidence="1">
    <location>
        <begin position="37"/>
        <end position="54"/>
    </location>
</feature>
<feature type="region of interest" description="Disordered" evidence="1">
    <location>
        <begin position="303"/>
        <end position="334"/>
    </location>
</feature>
<feature type="region of interest" description="Disordered" evidence="1">
    <location>
        <begin position="35"/>
        <end position="67"/>
    </location>
</feature>
<evidence type="ECO:0000256" key="1">
    <source>
        <dbReference type="SAM" id="MobiDB-lite"/>
    </source>
</evidence>
<organism evidence="2 3">
    <name type="scientific">Lyophyllum shimeji</name>
    <name type="common">Hon-shimeji</name>
    <name type="synonym">Tricholoma shimeji</name>
    <dbReference type="NCBI Taxonomy" id="47721"/>
    <lineage>
        <taxon>Eukaryota</taxon>
        <taxon>Fungi</taxon>
        <taxon>Dikarya</taxon>
        <taxon>Basidiomycota</taxon>
        <taxon>Agaricomycotina</taxon>
        <taxon>Agaricomycetes</taxon>
        <taxon>Agaricomycetidae</taxon>
        <taxon>Agaricales</taxon>
        <taxon>Tricholomatineae</taxon>
        <taxon>Lyophyllaceae</taxon>
        <taxon>Lyophyllum</taxon>
    </lineage>
</organism>
<accession>A0A9P3PP30</accession>
<feature type="region of interest" description="Disordered" evidence="1">
    <location>
        <begin position="88"/>
        <end position="110"/>
    </location>
</feature>
<evidence type="ECO:0000313" key="2">
    <source>
        <dbReference type="EMBL" id="GLB40012.1"/>
    </source>
</evidence>
<feature type="compositionally biased region" description="Polar residues" evidence="1">
    <location>
        <begin position="323"/>
        <end position="334"/>
    </location>
</feature>
<protein>
    <submittedName>
        <fullName evidence="2">Uncharacterized protein</fullName>
    </submittedName>
</protein>
<dbReference type="EMBL" id="BRPK01000007">
    <property type="protein sequence ID" value="GLB40012.1"/>
    <property type="molecule type" value="Genomic_DNA"/>
</dbReference>
<keyword evidence="3" id="KW-1185">Reference proteome</keyword>
<proteinExistence type="predicted"/>
<name>A0A9P3PP30_LYOSH</name>
<feature type="region of interest" description="Disordered" evidence="1">
    <location>
        <begin position="195"/>
        <end position="243"/>
    </location>
</feature>
<reference evidence="2" key="1">
    <citation type="submission" date="2022-07" db="EMBL/GenBank/DDBJ databases">
        <title>The genome of Lyophyllum shimeji provides insight into the initial evolution of ectomycorrhizal fungal genome.</title>
        <authorList>
            <person name="Kobayashi Y."/>
            <person name="Shibata T."/>
            <person name="Hirakawa H."/>
            <person name="Shigenobu S."/>
            <person name="Nishiyama T."/>
            <person name="Yamada A."/>
            <person name="Hasebe M."/>
            <person name="Kawaguchi M."/>
        </authorList>
    </citation>
    <scope>NUCLEOTIDE SEQUENCE</scope>
    <source>
        <strain evidence="2">AT787</strain>
    </source>
</reference>
<dbReference type="AlphaFoldDB" id="A0A9P3PP30"/>
<sequence>MGHKLQLDLRKSGILGILLLALVSLGLWEKEMREPTLSHSGGDSVQAPQTNAGQADQALPLPASSMPAVPGNHTRMIALTDVEGRVTVQRSSFKPPRKPGSPPHSHLTGKISSKLDIADYPVLDIWDISFTEEGYPEWCTTATPLSSGSETGDLSSLFMGSPLPVSSPIWEDISNEENKHCDCCVEVARGRGKNLPTFDEVAPDDRDKNETLDESEAEDLLDVESEADESSVSSELEPYSCCPKTSEPGHGDYDICGIDEAETLMVSVLPPVDSLENLSPLSDLSTKRLRSVASFSPSLATSLTFDELGTPGPREDEGRGGHQQCQRASGEPLTSTALLAL</sequence>